<reference evidence="2" key="1">
    <citation type="submission" date="2020-03" db="EMBL/GenBank/DDBJ databases">
        <title>A high-quality chromosome-level genome assembly of a woody plant with both climbing and erect habits, Rhamnella rubrinervis.</title>
        <authorList>
            <person name="Lu Z."/>
            <person name="Yang Y."/>
            <person name="Zhu X."/>
            <person name="Sun Y."/>
        </authorList>
    </citation>
    <scope>NUCLEOTIDE SEQUENCE</scope>
    <source>
        <strain evidence="2">BYM</strain>
        <tissue evidence="2">Leaf</tissue>
    </source>
</reference>
<evidence type="ECO:0000313" key="3">
    <source>
        <dbReference type="Proteomes" id="UP000796880"/>
    </source>
</evidence>
<keyword evidence="3" id="KW-1185">Reference proteome</keyword>
<gene>
    <name evidence="2" type="ORF">FNV43_RR05073</name>
</gene>
<feature type="region of interest" description="Disordered" evidence="1">
    <location>
        <begin position="176"/>
        <end position="208"/>
    </location>
</feature>
<dbReference type="OrthoDB" id="1709562at2759"/>
<sequence length="208" mass="22979">MAHYMFQEDDKMDKAQQFQSISPKPSSTPICLEDPSVGFCSSNQAIVDQIRAIQLYKMKHEQVLKQEGSANKESQQQHALFQKKNRAYSANSNGALPCGFSSTPWPNQKVGSGMRAVFLGGSSSTGSSPVLIPAKVLQALKVHFDRVGYQLSDLPEPSSTLTAATLQHDNYRVGRTATAEKCPEKKRHSRPVPAMNHSEIGLPQEWTY</sequence>
<name>A0A8K0MR84_9ROSA</name>
<evidence type="ECO:0000256" key="1">
    <source>
        <dbReference type="SAM" id="MobiDB-lite"/>
    </source>
</evidence>
<dbReference type="Proteomes" id="UP000796880">
    <property type="component" value="Unassembled WGS sequence"/>
</dbReference>
<protein>
    <submittedName>
        <fullName evidence="2">Uncharacterized protein</fullName>
    </submittedName>
</protein>
<dbReference type="EMBL" id="VOIH02000002">
    <property type="protein sequence ID" value="KAF3454625.1"/>
    <property type="molecule type" value="Genomic_DNA"/>
</dbReference>
<comment type="caution">
    <text evidence="2">The sequence shown here is derived from an EMBL/GenBank/DDBJ whole genome shotgun (WGS) entry which is preliminary data.</text>
</comment>
<dbReference type="PANTHER" id="PTHR33356">
    <property type="entry name" value="TIP41-LIKE PROTEIN"/>
    <property type="match status" value="1"/>
</dbReference>
<evidence type="ECO:0000313" key="2">
    <source>
        <dbReference type="EMBL" id="KAF3454625.1"/>
    </source>
</evidence>
<dbReference type="PANTHER" id="PTHR33356:SF16">
    <property type="entry name" value="G PATCH DOMAIN PROTEIN"/>
    <property type="match status" value="1"/>
</dbReference>
<accession>A0A8K0MR84</accession>
<organism evidence="2 3">
    <name type="scientific">Rhamnella rubrinervis</name>
    <dbReference type="NCBI Taxonomy" id="2594499"/>
    <lineage>
        <taxon>Eukaryota</taxon>
        <taxon>Viridiplantae</taxon>
        <taxon>Streptophyta</taxon>
        <taxon>Embryophyta</taxon>
        <taxon>Tracheophyta</taxon>
        <taxon>Spermatophyta</taxon>
        <taxon>Magnoliopsida</taxon>
        <taxon>eudicotyledons</taxon>
        <taxon>Gunneridae</taxon>
        <taxon>Pentapetalae</taxon>
        <taxon>rosids</taxon>
        <taxon>fabids</taxon>
        <taxon>Rosales</taxon>
        <taxon>Rhamnaceae</taxon>
        <taxon>rhamnoid group</taxon>
        <taxon>Rhamneae</taxon>
        <taxon>Rhamnella</taxon>
    </lineage>
</organism>
<proteinExistence type="predicted"/>
<dbReference type="AlphaFoldDB" id="A0A8K0MR84"/>